<gene>
    <name evidence="2" type="ORF">PUN28_013050</name>
</gene>
<reference evidence="2 3" key="1">
    <citation type="submission" date="2023-03" db="EMBL/GenBank/DDBJ databases">
        <title>High recombination rates correlate with genetic variation in Cardiocondyla obscurior ants.</title>
        <authorList>
            <person name="Errbii M."/>
        </authorList>
    </citation>
    <scope>NUCLEOTIDE SEQUENCE [LARGE SCALE GENOMIC DNA]</scope>
    <source>
        <strain evidence="2">Alpha-2009</strain>
        <tissue evidence="2">Whole body</tissue>
    </source>
</reference>
<name>A0AAW2F7Z3_9HYME</name>
<dbReference type="EMBL" id="JADYXP020000013">
    <property type="protein sequence ID" value="KAL0111587.1"/>
    <property type="molecule type" value="Genomic_DNA"/>
</dbReference>
<sequence>MVLNTVRRREKETCTLRLSSPCPRYRLSKSFHARANNRANPCTRPIDPFRVLSATFPPNDVRAPSSDFPRDALSAAEAFKRKRRRRPSRIRPPSRRDEVYAKGDCMFFSAAGFVFIVGPFNRFSIARLKSLNRFD</sequence>
<keyword evidence="1" id="KW-0472">Membrane</keyword>
<comment type="caution">
    <text evidence="2">The sequence shown here is derived from an EMBL/GenBank/DDBJ whole genome shotgun (WGS) entry which is preliminary data.</text>
</comment>
<evidence type="ECO:0000313" key="3">
    <source>
        <dbReference type="Proteomes" id="UP001430953"/>
    </source>
</evidence>
<dbReference type="Proteomes" id="UP001430953">
    <property type="component" value="Unassembled WGS sequence"/>
</dbReference>
<keyword evidence="1" id="KW-1133">Transmembrane helix</keyword>
<proteinExistence type="predicted"/>
<evidence type="ECO:0000256" key="1">
    <source>
        <dbReference type="SAM" id="Phobius"/>
    </source>
</evidence>
<organism evidence="2 3">
    <name type="scientific">Cardiocondyla obscurior</name>
    <dbReference type="NCBI Taxonomy" id="286306"/>
    <lineage>
        <taxon>Eukaryota</taxon>
        <taxon>Metazoa</taxon>
        <taxon>Ecdysozoa</taxon>
        <taxon>Arthropoda</taxon>
        <taxon>Hexapoda</taxon>
        <taxon>Insecta</taxon>
        <taxon>Pterygota</taxon>
        <taxon>Neoptera</taxon>
        <taxon>Endopterygota</taxon>
        <taxon>Hymenoptera</taxon>
        <taxon>Apocrita</taxon>
        <taxon>Aculeata</taxon>
        <taxon>Formicoidea</taxon>
        <taxon>Formicidae</taxon>
        <taxon>Myrmicinae</taxon>
        <taxon>Cardiocondyla</taxon>
    </lineage>
</organism>
<keyword evidence="1" id="KW-0812">Transmembrane</keyword>
<keyword evidence="3" id="KW-1185">Reference proteome</keyword>
<accession>A0AAW2F7Z3</accession>
<protein>
    <submittedName>
        <fullName evidence="2">Uncharacterized protein</fullName>
    </submittedName>
</protein>
<evidence type="ECO:0000313" key="2">
    <source>
        <dbReference type="EMBL" id="KAL0111587.1"/>
    </source>
</evidence>
<dbReference type="AlphaFoldDB" id="A0AAW2F7Z3"/>
<feature type="transmembrane region" description="Helical" evidence="1">
    <location>
        <begin position="99"/>
        <end position="120"/>
    </location>
</feature>